<dbReference type="AlphaFoldDB" id="R7Q5K1"/>
<sequence length="72" mass="7696">MNIVREKRGVLARSLVHAPILHGNVCDVAQMHCQQGMKSASGRSSIQMKAAQRSTGSDIKGLACCASRMSIL</sequence>
<evidence type="ECO:0000313" key="1">
    <source>
        <dbReference type="EMBL" id="CDF32651.1"/>
    </source>
</evidence>
<name>R7Q5K1_CHOCR</name>
<accession>R7Q5K1</accession>
<keyword evidence="2" id="KW-1185">Reference proteome</keyword>
<organism evidence="1 2">
    <name type="scientific">Chondrus crispus</name>
    <name type="common">Carrageen Irish moss</name>
    <name type="synonym">Polymorpha crispa</name>
    <dbReference type="NCBI Taxonomy" id="2769"/>
    <lineage>
        <taxon>Eukaryota</taxon>
        <taxon>Rhodophyta</taxon>
        <taxon>Florideophyceae</taxon>
        <taxon>Rhodymeniophycidae</taxon>
        <taxon>Gigartinales</taxon>
        <taxon>Gigartinaceae</taxon>
        <taxon>Chondrus</taxon>
    </lineage>
</organism>
<gene>
    <name evidence="1" type="ORF">CHC_T00001531001</name>
</gene>
<dbReference type="Gramene" id="CDF32651">
    <property type="protein sequence ID" value="CDF32651"/>
    <property type="gene ID" value="CHC_T00001531001"/>
</dbReference>
<reference evidence="2" key="1">
    <citation type="journal article" date="2013" name="Proc. Natl. Acad. Sci. U.S.A.">
        <title>Genome structure and metabolic features in the red seaweed Chondrus crispus shed light on evolution of the Archaeplastida.</title>
        <authorList>
            <person name="Collen J."/>
            <person name="Porcel B."/>
            <person name="Carre W."/>
            <person name="Ball S.G."/>
            <person name="Chaparro C."/>
            <person name="Tonon T."/>
            <person name="Barbeyron T."/>
            <person name="Michel G."/>
            <person name="Noel B."/>
            <person name="Valentin K."/>
            <person name="Elias M."/>
            <person name="Artiguenave F."/>
            <person name="Arun A."/>
            <person name="Aury J.M."/>
            <person name="Barbosa-Neto J.F."/>
            <person name="Bothwell J.H."/>
            <person name="Bouget F.Y."/>
            <person name="Brillet L."/>
            <person name="Cabello-Hurtado F."/>
            <person name="Capella-Gutierrez S."/>
            <person name="Charrier B."/>
            <person name="Cladiere L."/>
            <person name="Cock J.M."/>
            <person name="Coelho S.M."/>
            <person name="Colleoni C."/>
            <person name="Czjzek M."/>
            <person name="Da Silva C."/>
            <person name="Delage L."/>
            <person name="Denoeud F."/>
            <person name="Deschamps P."/>
            <person name="Dittami S.M."/>
            <person name="Gabaldon T."/>
            <person name="Gachon C.M."/>
            <person name="Groisillier A."/>
            <person name="Herve C."/>
            <person name="Jabbari K."/>
            <person name="Katinka M."/>
            <person name="Kloareg B."/>
            <person name="Kowalczyk N."/>
            <person name="Labadie K."/>
            <person name="Leblanc C."/>
            <person name="Lopez P.J."/>
            <person name="McLachlan D.H."/>
            <person name="Meslet-Cladiere L."/>
            <person name="Moustafa A."/>
            <person name="Nehr Z."/>
            <person name="Nyvall Collen P."/>
            <person name="Panaud O."/>
            <person name="Partensky F."/>
            <person name="Poulain J."/>
            <person name="Rensing S.A."/>
            <person name="Rousvoal S."/>
            <person name="Samson G."/>
            <person name="Symeonidi A."/>
            <person name="Weissenbach J."/>
            <person name="Zambounis A."/>
            <person name="Wincker P."/>
            <person name="Boyen C."/>
        </authorList>
    </citation>
    <scope>NUCLEOTIDE SEQUENCE [LARGE SCALE GENOMIC DNA]</scope>
    <source>
        <strain evidence="2">cv. Stackhouse</strain>
    </source>
</reference>
<dbReference type="Proteomes" id="UP000012073">
    <property type="component" value="Unassembled WGS sequence"/>
</dbReference>
<dbReference type="KEGG" id="ccp:CHC_T00001531001"/>
<dbReference type="EMBL" id="HG001531">
    <property type="protein sequence ID" value="CDF32651.1"/>
    <property type="molecule type" value="Genomic_DNA"/>
</dbReference>
<proteinExistence type="predicted"/>
<dbReference type="GeneID" id="17320133"/>
<evidence type="ECO:0000313" key="2">
    <source>
        <dbReference type="Proteomes" id="UP000012073"/>
    </source>
</evidence>
<dbReference type="RefSeq" id="XP_005712422.1">
    <property type="nucleotide sequence ID" value="XM_005712365.1"/>
</dbReference>
<protein>
    <submittedName>
        <fullName evidence="1">Uncharacterized protein</fullName>
    </submittedName>
</protein>